<sequence>MLGSHDSRCSLCRVQSATQHPVENETDQDLKVSLKVPQKPNSNSTVSVNLPRNGSESLALPARSGSRSDPCQDARFETEVERDGAGEGSSHPSRQPSLPAGLLPQKRCRRVMDEVGRKRPRRTSRRTRPDPEDLYDFIFAVAREEEELDSHSERQKAHEAGSTAGASPFPVGTSRSERGESDTIPSLQAPGRFRSVSKLELFFVSMTDASWRMLATLLSSWVALEELTLHFNDLGPCLSHLLSGLQSLSRCRDYRLRSLDMNDVFSTVPCAEVIRLFLSAVPQLSALSVGFELEEIRSEGNASSFEDIPETHLEKLAIIFPNERLQTSQLLPALKASRHLQQLSLKNATVSGPQELGLLLRALRAITFSFCRLFENCSAEFLAEIINAVKRNPTLRLLGLPGNRLGDHRLVALADIFSKDSVSSIYQLDLSSNCIKPDGLLEFAKKLEAHIAQRGEPISCRHLFFSWNHLDKDAGTTREALRRLKTVCSVTSDSWDATQALADFISVM</sequence>
<reference evidence="7" key="1">
    <citation type="submission" date="2025-08" db="UniProtKB">
        <authorList>
            <consortium name="Ensembl"/>
        </authorList>
    </citation>
    <scope>IDENTIFICATION</scope>
</reference>
<dbReference type="Ensembl" id="ENSSPUT00000011846.1">
    <property type="protein sequence ID" value="ENSSPUP00000011113.1"/>
    <property type="gene ID" value="ENSSPUG00000008537.1"/>
</dbReference>
<keyword evidence="5" id="KW-0833">Ubl conjugation pathway</keyword>
<feature type="region of interest" description="Disordered" evidence="6">
    <location>
        <begin position="148"/>
        <end position="188"/>
    </location>
</feature>
<evidence type="ECO:0000256" key="5">
    <source>
        <dbReference type="ARBA" id="ARBA00022786"/>
    </source>
</evidence>
<proteinExistence type="predicted"/>
<name>A0A8D0GMT0_SPHPU</name>
<dbReference type="GeneTree" id="ENSGT00390000015908"/>
<evidence type="ECO:0000313" key="7">
    <source>
        <dbReference type="Ensembl" id="ENSSPUP00000011113.1"/>
    </source>
</evidence>
<dbReference type="Proteomes" id="UP000694392">
    <property type="component" value="Unplaced"/>
</dbReference>
<feature type="compositionally biased region" description="Polar residues" evidence="6">
    <location>
        <begin position="39"/>
        <end position="56"/>
    </location>
</feature>
<feature type="compositionally biased region" description="Basic and acidic residues" evidence="6">
    <location>
        <begin position="70"/>
        <end position="85"/>
    </location>
</feature>
<keyword evidence="3" id="KW-0433">Leucine-rich repeat</keyword>
<dbReference type="InterPro" id="IPR032675">
    <property type="entry name" value="LRR_dom_sf"/>
</dbReference>
<dbReference type="PANTHER" id="PTHR15354:SF1">
    <property type="entry name" value="LEUCINE-RICH REPEAT-CONTAINING PROTEIN 41"/>
    <property type="match status" value="1"/>
</dbReference>
<dbReference type="Gene3D" id="3.80.10.10">
    <property type="entry name" value="Ribonuclease Inhibitor"/>
    <property type="match status" value="1"/>
</dbReference>
<evidence type="ECO:0000256" key="1">
    <source>
        <dbReference type="ARBA" id="ARBA00014201"/>
    </source>
</evidence>
<dbReference type="PANTHER" id="PTHR15354">
    <property type="entry name" value="MUF1"/>
    <property type="match status" value="1"/>
</dbReference>
<dbReference type="AlphaFoldDB" id="A0A8D0GMT0"/>
<keyword evidence="2" id="KW-0597">Phosphoprotein</keyword>
<dbReference type="SUPFAM" id="SSF52047">
    <property type="entry name" value="RNI-like"/>
    <property type="match status" value="1"/>
</dbReference>
<organism evidence="7 8">
    <name type="scientific">Sphenodon punctatus</name>
    <name type="common">Tuatara</name>
    <name type="synonym">Hatteria punctata</name>
    <dbReference type="NCBI Taxonomy" id="8508"/>
    <lineage>
        <taxon>Eukaryota</taxon>
        <taxon>Metazoa</taxon>
        <taxon>Chordata</taxon>
        <taxon>Craniata</taxon>
        <taxon>Vertebrata</taxon>
        <taxon>Euteleostomi</taxon>
        <taxon>Lepidosauria</taxon>
        <taxon>Sphenodontia</taxon>
        <taxon>Sphenodontidae</taxon>
        <taxon>Sphenodon</taxon>
    </lineage>
</organism>
<reference evidence="7" key="2">
    <citation type="submission" date="2025-09" db="UniProtKB">
        <authorList>
            <consortium name="Ensembl"/>
        </authorList>
    </citation>
    <scope>IDENTIFICATION</scope>
</reference>
<evidence type="ECO:0000256" key="2">
    <source>
        <dbReference type="ARBA" id="ARBA00022553"/>
    </source>
</evidence>
<evidence type="ECO:0000256" key="3">
    <source>
        <dbReference type="ARBA" id="ARBA00022614"/>
    </source>
</evidence>
<evidence type="ECO:0000256" key="6">
    <source>
        <dbReference type="SAM" id="MobiDB-lite"/>
    </source>
</evidence>
<dbReference type="GO" id="GO:0005634">
    <property type="term" value="C:nucleus"/>
    <property type="evidence" value="ECO:0007669"/>
    <property type="project" value="TreeGrafter"/>
</dbReference>
<evidence type="ECO:0000313" key="8">
    <source>
        <dbReference type="Proteomes" id="UP000694392"/>
    </source>
</evidence>
<dbReference type="InterPro" id="IPR026137">
    <property type="entry name" value="Leu_rpt_41"/>
</dbReference>
<keyword evidence="4" id="KW-0677">Repeat</keyword>
<protein>
    <recommendedName>
        <fullName evidence="1">Leucine-rich repeat-containing protein 41</fullName>
    </recommendedName>
</protein>
<feature type="region of interest" description="Disordered" evidence="6">
    <location>
        <begin position="15"/>
        <end position="130"/>
    </location>
</feature>
<gene>
    <name evidence="7" type="primary">LRRC41</name>
</gene>
<feature type="compositionally biased region" description="Basic and acidic residues" evidence="6">
    <location>
        <begin position="149"/>
        <end position="159"/>
    </location>
</feature>
<dbReference type="GO" id="GO:0005737">
    <property type="term" value="C:cytoplasm"/>
    <property type="evidence" value="ECO:0007669"/>
    <property type="project" value="TreeGrafter"/>
</dbReference>
<keyword evidence="8" id="KW-1185">Reference proteome</keyword>
<accession>A0A8D0GMT0</accession>
<evidence type="ECO:0000256" key="4">
    <source>
        <dbReference type="ARBA" id="ARBA00022737"/>
    </source>
</evidence>